<sequence>MTMSHRMKLRSFESVLKNYKAVFLDSFGVIKNAHGIIPGVIDSVNTLKEMGKEVIVLTNDSSKSPALLAQNFRRLGMDMVNEENIISSGMMALAFLKNKIKKGTIVYVGTKQSSFYVEETGRNFISIRDFNLKDIKDVSALVFLDDEGYDWQMHLNKTINILRMKSIPVVVANTDNTYPVSSTEVNIATGAIARMIEKISKKKFIYFGKPDSQMFMFAYERIVNKKNLKRNEILMVGDTLRTDIMGGNKFGLGTALVLSGNTSENQMRTYIKSTGIIPNYICPSIAMDHY</sequence>
<dbReference type="Pfam" id="PF13344">
    <property type="entry name" value="Hydrolase_6"/>
    <property type="match status" value="1"/>
</dbReference>
<proteinExistence type="inferred from homology"/>
<evidence type="ECO:0000256" key="4">
    <source>
        <dbReference type="PIRSR" id="PIRSR000915-3"/>
    </source>
</evidence>
<dbReference type="NCBIfam" id="TIGR01460">
    <property type="entry name" value="HAD-SF-IIA"/>
    <property type="match status" value="1"/>
</dbReference>
<dbReference type="RefSeq" id="WP_284284825.1">
    <property type="nucleotide sequence ID" value="NZ_BSOH01000037.1"/>
</dbReference>
<dbReference type="AlphaFoldDB" id="A0AA37WGR3"/>
<dbReference type="PIRSF" id="PIRSF000915">
    <property type="entry name" value="PGP-type_phosphatase"/>
    <property type="match status" value="1"/>
</dbReference>
<keyword evidence="6" id="KW-1185">Reference proteome</keyword>
<feature type="binding site" evidence="3">
    <location>
        <position position="209"/>
    </location>
    <ligand>
        <name>substrate</name>
    </ligand>
</feature>
<evidence type="ECO:0000256" key="2">
    <source>
        <dbReference type="PIRSR" id="PIRSR000915-1"/>
    </source>
</evidence>
<evidence type="ECO:0000313" key="6">
    <source>
        <dbReference type="Proteomes" id="UP001156666"/>
    </source>
</evidence>
<comment type="cofactor">
    <cofactor evidence="4">
        <name>Mg(2+)</name>
        <dbReference type="ChEBI" id="CHEBI:18420"/>
    </cofactor>
    <text evidence="4">Divalent metal ions. Mg(2+) is the most effective.</text>
</comment>
<dbReference type="InterPro" id="IPR023214">
    <property type="entry name" value="HAD_sf"/>
</dbReference>
<dbReference type="PANTHER" id="PTHR19288:SF90">
    <property type="entry name" value="OS08G0542600 PROTEIN"/>
    <property type="match status" value="1"/>
</dbReference>
<dbReference type="InterPro" id="IPR006356">
    <property type="entry name" value="HAD-SF_hydro_IIA_hyp3"/>
</dbReference>
<evidence type="ECO:0000313" key="5">
    <source>
        <dbReference type="EMBL" id="GLR20098.1"/>
    </source>
</evidence>
<dbReference type="GO" id="GO:0046872">
    <property type="term" value="F:metal ion binding"/>
    <property type="evidence" value="ECO:0007669"/>
    <property type="project" value="UniProtKB-KW"/>
</dbReference>
<organism evidence="5 6">
    <name type="scientific">Portibacter lacus</name>
    <dbReference type="NCBI Taxonomy" id="1099794"/>
    <lineage>
        <taxon>Bacteria</taxon>
        <taxon>Pseudomonadati</taxon>
        <taxon>Bacteroidota</taxon>
        <taxon>Saprospiria</taxon>
        <taxon>Saprospirales</taxon>
        <taxon>Haliscomenobacteraceae</taxon>
        <taxon>Portibacter</taxon>
    </lineage>
</organism>
<dbReference type="EMBL" id="BSOH01000037">
    <property type="protein sequence ID" value="GLR20098.1"/>
    <property type="molecule type" value="Genomic_DNA"/>
</dbReference>
<keyword evidence="4" id="KW-0479">Metal-binding</keyword>
<dbReference type="NCBIfam" id="TIGR01459">
    <property type="entry name" value="HAD-SF-IIA-hyp4"/>
    <property type="match status" value="1"/>
</dbReference>
<keyword evidence="4" id="KW-0460">Magnesium</keyword>
<feature type="binding site" evidence="4">
    <location>
        <position position="238"/>
    </location>
    <ligand>
        <name>Mg(2+)</name>
        <dbReference type="ChEBI" id="CHEBI:18420"/>
    </ligand>
</feature>
<dbReference type="GO" id="GO:0005737">
    <property type="term" value="C:cytoplasm"/>
    <property type="evidence" value="ECO:0007669"/>
    <property type="project" value="TreeGrafter"/>
</dbReference>
<accession>A0AA37WGR3</accession>
<reference evidence="5" key="1">
    <citation type="journal article" date="2014" name="Int. J. Syst. Evol. Microbiol.">
        <title>Complete genome sequence of Corynebacterium casei LMG S-19264T (=DSM 44701T), isolated from a smear-ripened cheese.</title>
        <authorList>
            <consortium name="US DOE Joint Genome Institute (JGI-PGF)"/>
            <person name="Walter F."/>
            <person name="Albersmeier A."/>
            <person name="Kalinowski J."/>
            <person name="Ruckert C."/>
        </authorList>
    </citation>
    <scope>NUCLEOTIDE SEQUENCE</scope>
    <source>
        <strain evidence="5">NBRC 108769</strain>
    </source>
</reference>
<dbReference type="Pfam" id="PF13242">
    <property type="entry name" value="Hydrolase_like"/>
    <property type="match status" value="1"/>
</dbReference>
<feature type="binding site" evidence="4">
    <location>
        <position position="25"/>
    </location>
    <ligand>
        <name>Mg(2+)</name>
        <dbReference type="ChEBI" id="CHEBI:18420"/>
    </ligand>
</feature>
<dbReference type="Proteomes" id="UP001156666">
    <property type="component" value="Unassembled WGS sequence"/>
</dbReference>
<dbReference type="InterPro" id="IPR036412">
    <property type="entry name" value="HAD-like_sf"/>
</dbReference>
<evidence type="ECO:0000256" key="1">
    <source>
        <dbReference type="PIRNR" id="PIRNR000915"/>
    </source>
</evidence>
<dbReference type="PANTHER" id="PTHR19288">
    <property type="entry name" value="4-NITROPHENYLPHOSPHATASE-RELATED"/>
    <property type="match status" value="1"/>
</dbReference>
<dbReference type="InterPro" id="IPR006357">
    <property type="entry name" value="HAD-SF_hydro_IIA"/>
</dbReference>
<protein>
    <submittedName>
        <fullName evidence="5">Haloacid dehalogenase</fullName>
    </submittedName>
</protein>
<feature type="active site" description="Nucleophile" evidence="2">
    <location>
        <position position="25"/>
    </location>
</feature>
<comment type="similarity">
    <text evidence="1">Belongs to the HAD-like hydrolase superfamily.</text>
</comment>
<reference evidence="5" key="2">
    <citation type="submission" date="2023-01" db="EMBL/GenBank/DDBJ databases">
        <title>Draft genome sequence of Portibacter lacus strain NBRC 108769.</title>
        <authorList>
            <person name="Sun Q."/>
            <person name="Mori K."/>
        </authorList>
    </citation>
    <scope>NUCLEOTIDE SEQUENCE</scope>
    <source>
        <strain evidence="5">NBRC 108769</strain>
    </source>
</reference>
<gene>
    <name evidence="5" type="ORF">GCM10007940_47140</name>
</gene>
<dbReference type="GO" id="GO:0016791">
    <property type="term" value="F:phosphatase activity"/>
    <property type="evidence" value="ECO:0007669"/>
    <property type="project" value="TreeGrafter"/>
</dbReference>
<comment type="caution">
    <text evidence="5">The sequence shown here is derived from an EMBL/GenBank/DDBJ whole genome shotgun (WGS) entry which is preliminary data.</text>
</comment>
<evidence type="ECO:0000256" key="3">
    <source>
        <dbReference type="PIRSR" id="PIRSR000915-2"/>
    </source>
</evidence>
<name>A0AA37WGR3_9BACT</name>
<dbReference type="Gene3D" id="3.40.50.1000">
    <property type="entry name" value="HAD superfamily/HAD-like"/>
    <property type="match status" value="2"/>
</dbReference>
<dbReference type="SUPFAM" id="SSF56784">
    <property type="entry name" value="HAD-like"/>
    <property type="match status" value="1"/>
</dbReference>